<proteinExistence type="predicted"/>
<comment type="caution">
    <text evidence="2">The sequence shown here is derived from an EMBL/GenBank/DDBJ whole genome shotgun (WGS) entry which is preliminary data.</text>
</comment>
<feature type="domain" description="dTDP-4-dehydro-6-deoxy-alpha-D-glucopyranose 2,3-dehydratase" evidence="1">
    <location>
        <begin position="269"/>
        <end position="470"/>
    </location>
</feature>
<dbReference type="RefSeq" id="WP_344436593.1">
    <property type="nucleotide sequence ID" value="NZ_BAAASL010000013.1"/>
</dbReference>
<dbReference type="Gene3D" id="3.90.79.40">
    <property type="entry name" value="EvaA sugar 2,3-dehydratase subunit"/>
    <property type="match status" value="2"/>
</dbReference>
<evidence type="ECO:0000313" key="2">
    <source>
        <dbReference type="EMBL" id="GAA2719556.1"/>
    </source>
</evidence>
<dbReference type="InterPro" id="IPR005212">
    <property type="entry name" value="EvaA-like"/>
</dbReference>
<keyword evidence="3" id="KW-1185">Reference proteome</keyword>
<organism evidence="2 3">
    <name type="scientific">Streptomyces luteosporeus</name>
    <dbReference type="NCBI Taxonomy" id="173856"/>
    <lineage>
        <taxon>Bacteria</taxon>
        <taxon>Bacillati</taxon>
        <taxon>Actinomycetota</taxon>
        <taxon>Actinomycetes</taxon>
        <taxon>Kitasatosporales</taxon>
        <taxon>Streptomycetaceae</taxon>
        <taxon>Streptomyces</taxon>
    </lineage>
</organism>
<dbReference type="EMBL" id="BAAASL010000013">
    <property type="protein sequence ID" value="GAA2719556.1"/>
    <property type="molecule type" value="Genomic_DNA"/>
</dbReference>
<protein>
    <submittedName>
        <fullName evidence="2">NDP-hexose 2,3-dehydratase family protein</fullName>
    </submittedName>
</protein>
<evidence type="ECO:0000259" key="1">
    <source>
        <dbReference type="Pfam" id="PF03559"/>
    </source>
</evidence>
<gene>
    <name evidence="2" type="ORF">GCM10010315_37940</name>
</gene>
<dbReference type="Proteomes" id="UP001500886">
    <property type="component" value="Unassembled WGS sequence"/>
</dbReference>
<sequence>MNDALALQDQQRIAESAAHRDGLRGGLAAFDAWFAAYGRQCYTQVERVPLDELDGWVTDPDTGDLHHHTGRFFTVHGLEVGRPGTPVPLWTQPIIDQPEVGILGILARRIEGVLHFLMQAKAEPGNAGGLQLSPTVQATRSNYTRAHRGGSVPYLEHFQDIHRRPGVLADVRQSEQGAWFYRKRNRNVVIETRDEVEVLEGYRWMTLGQIHRLLSRDDVVNMDARTVLACLPFTGAGGSHRPGKGDGDGFAAALRRSGEAQAPAVHHMRDILSWITEMRTTTDVATRRLPLAALPAWQRTPQRITHESGAFFDVIGVRVSARGREVRSWCQPMIEPADRGVVAFLTRTVEGVLHVLVHARAEAGFADVVELAPTVQCIPSSYRALPPQALPPFLPEVLDAPAERIRFDTVLSEEGGRFHRAHNRYLVVEASAEVPMDHPEYRWMTLHQLAGLLRHSHYVNVQARSLVACLHSLYGA</sequence>
<reference evidence="3" key="1">
    <citation type="journal article" date="2019" name="Int. J. Syst. Evol. Microbiol.">
        <title>The Global Catalogue of Microorganisms (GCM) 10K type strain sequencing project: providing services to taxonomists for standard genome sequencing and annotation.</title>
        <authorList>
            <consortium name="The Broad Institute Genomics Platform"/>
            <consortium name="The Broad Institute Genome Sequencing Center for Infectious Disease"/>
            <person name="Wu L."/>
            <person name="Ma J."/>
        </authorList>
    </citation>
    <scope>NUCLEOTIDE SEQUENCE [LARGE SCALE GENOMIC DNA]</scope>
    <source>
        <strain evidence="3">JCM 4542</strain>
    </source>
</reference>
<feature type="domain" description="dTDP-4-dehydro-6-deoxy-alpha-D-glucopyranose 2,3-dehydratase" evidence="1">
    <location>
        <begin position="29"/>
        <end position="231"/>
    </location>
</feature>
<accession>A0ABP6GD19</accession>
<dbReference type="Pfam" id="PF03559">
    <property type="entry name" value="Hexose_dehydrat"/>
    <property type="match status" value="2"/>
</dbReference>
<name>A0ABP6GD19_9ACTN</name>
<dbReference type="InterPro" id="IPR038153">
    <property type="entry name" value="EvaA-like_sf"/>
</dbReference>
<evidence type="ECO:0000313" key="3">
    <source>
        <dbReference type="Proteomes" id="UP001500886"/>
    </source>
</evidence>